<reference evidence="1" key="2">
    <citation type="journal article" date="2021" name="PeerJ">
        <title>Extensive microbial diversity within the chicken gut microbiome revealed by metagenomics and culture.</title>
        <authorList>
            <person name="Gilroy R."/>
            <person name="Ravi A."/>
            <person name="Getino M."/>
            <person name="Pursley I."/>
            <person name="Horton D.L."/>
            <person name="Alikhan N.F."/>
            <person name="Baker D."/>
            <person name="Gharbi K."/>
            <person name="Hall N."/>
            <person name="Watson M."/>
            <person name="Adriaenssens E.M."/>
            <person name="Foster-Nyarko E."/>
            <person name="Jarju S."/>
            <person name="Secka A."/>
            <person name="Antonio M."/>
            <person name="Oren A."/>
            <person name="Chaudhuri R.R."/>
            <person name="La Ragione R."/>
            <person name="Hildebrand F."/>
            <person name="Pallen M.J."/>
        </authorList>
    </citation>
    <scope>NUCLEOTIDE SEQUENCE</scope>
    <source>
        <strain evidence="1">CHK154-7741</strain>
    </source>
</reference>
<reference evidence="1" key="1">
    <citation type="submission" date="2020-10" db="EMBL/GenBank/DDBJ databases">
        <authorList>
            <person name="Gilroy R."/>
        </authorList>
    </citation>
    <scope>NUCLEOTIDE SEQUENCE</scope>
    <source>
        <strain evidence="1">CHK154-7741</strain>
    </source>
</reference>
<proteinExistence type="predicted"/>
<gene>
    <name evidence="1" type="ORF">IAD26_02780</name>
</gene>
<accession>A0A9D1MZQ6</accession>
<dbReference type="Proteomes" id="UP000886748">
    <property type="component" value="Unassembled WGS sequence"/>
</dbReference>
<evidence type="ECO:0000313" key="2">
    <source>
        <dbReference type="Proteomes" id="UP000886748"/>
    </source>
</evidence>
<organism evidence="1 2">
    <name type="scientific">Candidatus Limenecus avicola</name>
    <dbReference type="NCBI Taxonomy" id="2840847"/>
    <lineage>
        <taxon>Bacteria</taxon>
        <taxon>Bacillati</taxon>
        <taxon>Bacillota</taxon>
        <taxon>Clostridia</taxon>
        <taxon>Eubacteriales</taxon>
        <taxon>Clostridiaceae</taxon>
        <taxon>Clostridiaceae incertae sedis</taxon>
        <taxon>Candidatus Limenecus</taxon>
    </lineage>
</organism>
<comment type="caution">
    <text evidence="1">The sequence shown here is derived from an EMBL/GenBank/DDBJ whole genome shotgun (WGS) entry which is preliminary data.</text>
</comment>
<evidence type="ECO:0000313" key="1">
    <source>
        <dbReference type="EMBL" id="HIU92041.1"/>
    </source>
</evidence>
<dbReference type="EMBL" id="DVOD01000020">
    <property type="protein sequence ID" value="HIU92041.1"/>
    <property type="molecule type" value="Genomic_DNA"/>
</dbReference>
<name>A0A9D1MZQ6_9CLOT</name>
<protein>
    <submittedName>
        <fullName evidence="1">Uncharacterized protein</fullName>
    </submittedName>
</protein>
<dbReference type="AlphaFoldDB" id="A0A9D1MZQ6"/>
<sequence length="104" mass="12214">MILKEFSEFLQNNEDKPSVTLLYIWLKMKIEAPAKSNVDRILQKEIYIAKNKAGNSLFIGKSPSGRRLMESLYNFALSFEQQKMARWIHKQKANDFKNCKDIDK</sequence>